<evidence type="ECO:0000256" key="1">
    <source>
        <dbReference type="ARBA" id="ARBA00001974"/>
    </source>
</evidence>
<evidence type="ECO:0000256" key="3">
    <source>
        <dbReference type="ARBA" id="ARBA00007653"/>
    </source>
</evidence>
<evidence type="ECO:0000259" key="13">
    <source>
        <dbReference type="SMART" id="SM01228"/>
    </source>
</evidence>
<dbReference type="FunFam" id="1.10.10.1800:FF:000001">
    <property type="entry name" value="tRNA uridine 5-carboxymethylaminomethyl modification enzyme MnmG"/>
    <property type="match status" value="1"/>
</dbReference>
<dbReference type="SUPFAM" id="SSF51905">
    <property type="entry name" value="FAD/NAD(P)-binding domain"/>
    <property type="match status" value="1"/>
</dbReference>
<feature type="binding site" evidence="12">
    <location>
        <begin position="273"/>
        <end position="287"/>
    </location>
    <ligand>
        <name>NAD(+)</name>
        <dbReference type="ChEBI" id="CHEBI:57540"/>
    </ligand>
</feature>
<dbReference type="GO" id="GO:0050660">
    <property type="term" value="F:flavin adenine dinucleotide binding"/>
    <property type="evidence" value="ECO:0007669"/>
    <property type="project" value="UniProtKB-UniRule"/>
</dbReference>
<evidence type="ECO:0000313" key="15">
    <source>
        <dbReference type="Proteomes" id="UP000252038"/>
    </source>
</evidence>
<dbReference type="InterPro" id="IPR002218">
    <property type="entry name" value="MnmG-rel"/>
</dbReference>
<evidence type="ECO:0000256" key="5">
    <source>
        <dbReference type="ARBA" id="ARBA00022490"/>
    </source>
</evidence>
<dbReference type="InterPro" id="IPR004416">
    <property type="entry name" value="MnmG"/>
</dbReference>
<dbReference type="Gene3D" id="3.50.50.60">
    <property type="entry name" value="FAD/NAD(P)-binding domain"/>
    <property type="match status" value="2"/>
</dbReference>
<dbReference type="InterPro" id="IPR049312">
    <property type="entry name" value="GIDA_C_N"/>
</dbReference>
<evidence type="ECO:0000256" key="8">
    <source>
        <dbReference type="ARBA" id="ARBA00022827"/>
    </source>
</evidence>
<comment type="similarity">
    <text evidence="3 12">Belongs to the MnmG family.</text>
</comment>
<dbReference type="GO" id="GO:0030488">
    <property type="term" value="P:tRNA methylation"/>
    <property type="evidence" value="ECO:0007669"/>
    <property type="project" value="TreeGrafter"/>
</dbReference>
<dbReference type="SMART" id="SM01228">
    <property type="entry name" value="GIDA_assoc_3"/>
    <property type="match status" value="1"/>
</dbReference>
<dbReference type="RefSeq" id="WP_114073318.1">
    <property type="nucleotide sequence ID" value="NZ_CP029554.1"/>
</dbReference>
<dbReference type="InterPro" id="IPR026904">
    <property type="entry name" value="MnmG_C"/>
</dbReference>
<evidence type="ECO:0000256" key="6">
    <source>
        <dbReference type="ARBA" id="ARBA00022630"/>
    </source>
</evidence>
<proteinExistence type="inferred from homology"/>
<comment type="subunit">
    <text evidence="10 12">Homodimer. Heterotetramer of two MnmE and two MnmG subunits.</text>
</comment>
<comment type="cofactor">
    <cofactor evidence="1 12">
        <name>FAD</name>
        <dbReference type="ChEBI" id="CHEBI:57692"/>
    </cofactor>
</comment>
<evidence type="ECO:0000256" key="7">
    <source>
        <dbReference type="ARBA" id="ARBA00022694"/>
    </source>
</evidence>
<evidence type="ECO:0000256" key="10">
    <source>
        <dbReference type="ARBA" id="ARBA00025948"/>
    </source>
</evidence>
<dbReference type="Gene3D" id="1.10.10.1800">
    <property type="entry name" value="tRNA uridine 5-carboxymethylaminomethyl modification enzyme MnmG/GidA"/>
    <property type="match status" value="1"/>
</dbReference>
<dbReference type="FunFam" id="1.10.150.570:FF:000001">
    <property type="entry name" value="tRNA uridine 5-carboxymethylaminomethyl modification enzyme MnmG"/>
    <property type="match status" value="1"/>
</dbReference>
<dbReference type="Gene3D" id="1.10.150.570">
    <property type="entry name" value="GidA associated domain, C-terminal subdomain"/>
    <property type="match status" value="1"/>
</dbReference>
<evidence type="ECO:0000313" key="14">
    <source>
        <dbReference type="EMBL" id="AXE34872.1"/>
    </source>
</evidence>
<protein>
    <recommendedName>
        <fullName evidence="4 12">tRNA uridine 5-carboxymethylaminomethyl modification enzyme MnmG</fullName>
    </recommendedName>
    <alternativeName>
        <fullName evidence="11 12">Glucose-inhibited division protein A</fullName>
    </alternativeName>
</protein>
<evidence type="ECO:0000256" key="2">
    <source>
        <dbReference type="ARBA" id="ARBA00003717"/>
    </source>
</evidence>
<keyword evidence="9 12" id="KW-0520">NAD</keyword>
<reference evidence="14 15" key="1">
    <citation type="submission" date="2018-05" db="EMBL/GenBank/DDBJ databases">
        <title>Genome sequencing, assembly and analysis of the novel insecticidal bacterium, Chromobacterium phragmitis.</title>
        <authorList>
            <person name="Sparks M.E."/>
            <person name="Blackburn M.B."/>
            <person name="Gundersen-Rindal D.E."/>
        </authorList>
    </citation>
    <scope>NUCLEOTIDE SEQUENCE [LARGE SCALE GENOMIC DNA]</scope>
    <source>
        <strain evidence="14">IIBBL 274-1</strain>
    </source>
</reference>
<dbReference type="AlphaFoldDB" id="A0A344UHX4"/>
<dbReference type="GO" id="GO:0002098">
    <property type="term" value="P:tRNA wobble uridine modification"/>
    <property type="evidence" value="ECO:0007669"/>
    <property type="project" value="InterPro"/>
</dbReference>
<keyword evidence="5 12" id="KW-0963">Cytoplasm</keyword>
<feature type="binding site" evidence="12">
    <location>
        <begin position="13"/>
        <end position="18"/>
    </location>
    <ligand>
        <name>FAD</name>
        <dbReference type="ChEBI" id="CHEBI:57692"/>
    </ligand>
</feature>
<dbReference type="Pfam" id="PF13932">
    <property type="entry name" value="SAM_GIDA_C"/>
    <property type="match status" value="1"/>
</dbReference>
<dbReference type="PROSITE" id="PS01281">
    <property type="entry name" value="GIDA_2"/>
    <property type="match status" value="1"/>
</dbReference>
<dbReference type="InterPro" id="IPR036188">
    <property type="entry name" value="FAD/NAD-bd_sf"/>
</dbReference>
<dbReference type="Proteomes" id="UP000252038">
    <property type="component" value="Chromosome"/>
</dbReference>
<gene>
    <name evidence="12" type="primary">mnmG</name>
    <name evidence="12" type="synonym">gidA</name>
    <name evidence="14" type="ORF">DK843_11535</name>
</gene>
<dbReference type="NCBIfam" id="TIGR00136">
    <property type="entry name" value="mnmG_gidA"/>
    <property type="match status" value="1"/>
</dbReference>
<dbReference type="FunFam" id="3.50.50.60:FF:000002">
    <property type="entry name" value="tRNA uridine 5-carboxymethylaminomethyl modification enzyme MnmG"/>
    <property type="match status" value="1"/>
</dbReference>
<organism evidence="14 15">
    <name type="scientific">Chromobacterium phragmitis</name>
    <dbReference type="NCBI Taxonomy" id="2202141"/>
    <lineage>
        <taxon>Bacteria</taxon>
        <taxon>Pseudomonadati</taxon>
        <taxon>Pseudomonadota</taxon>
        <taxon>Betaproteobacteria</taxon>
        <taxon>Neisseriales</taxon>
        <taxon>Chromobacteriaceae</taxon>
        <taxon>Chromobacterium</taxon>
    </lineage>
</organism>
<feature type="domain" description="tRNA uridine 5-carboxymethylaminomethyl modification enzyme C-terminal subdomain" evidence="13">
    <location>
        <begin position="549"/>
        <end position="620"/>
    </location>
</feature>
<keyword evidence="6 12" id="KW-0285">Flavoprotein</keyword>
<keyword evidence="7 12" id="KW-0819">tRNA processing</keyword>
<dbReference type="HAMAP" id="MF_00129">
    <property type="entry name" value="MnmG_GidA"/>
    <property type="match status" value="1"/>
</dbReference>
<dbReference type="GO" id="GO:0005829">
    <property type="term" value="C:cytosol"/>
    <property type="evidence" value="ECO:0007669"/>
    <property type="project" value="TreeGrafter"/>
</dbReference>
<name>A0A344UHX4_9NEIS</name>
<dbReference type="FunFam" id="3.50.50.60:FF:000010">
    <property type="entry name" value="tRNA uridine 5-carboxymethylaminomethyl modification enzyme MnmG"/>
    <property type="match status" value="1"/>
</dbReference>
<dbReference type="InterPro" id="IPR020595">
    <property type="entry name" value="MnmG-rel_CS"/>
</dbReference>
<comment type="function">
    <text evidence="2 12">NAD-binding protein involved in the addition of a carboxymethylaminomethyl (cmnm) group at the wobble position (U34) of certain tRNAs, forming tRNA-cmnm(5)s(2)U34.</text>
</comment>
<evidence type="ECO:0000256" key="4">
    <source>
        <dbReference type="ARBA" id="ARBA00020461"/>
    </source>
</evidence>
<dbReference type="InterPro" id="IPR040131">
    <property type="entry name" value="MnmG_N"/>
</dbReference>
<dbReference type="InterPro" id="IPR044920">
    <property type="entry name" value="MnmG_C_subdom_sf"/>
</dbReference>
<dbReference type="EMBL" id="CP029554">
    <property type="protein sequence ID" value="AXE34872.1"/>
    <property type="molecule type" value="Genomic_DNA"/>
</dbReference>
<comment type="caution">
    <text evidence="12">Lacks conserved residue(s) required for the propagation of feature annotation.</text>
</comment>
<dbReference type="PANTHER" id="PTHR11806:SF0">
    <property type="entry name" value="PROTEIN MTO1 HOMOLOG, MITOCHONDRIAL"/>
    <property type="match status" value="1"/>
</dbReference>
<evidence type="ECO:0000256" key="9">
    <source>
        <dbReference type="ARBA" id="ARBA00023027"/>
    </source>
</evidence>
<dbReference type="PANTHER" id="PTHR11806">
    <property type="entry name" value="GLUCOSE INHIBITED DIVISION PROTEIN A"/>
    <property type="match status" value="1"/>
</dbReference>
<dbReference type="Pfam" id="PF21680">
    <property type="entry name" value="GIDA_C_1st"/>
    <property type="match status" value="1"/>
</dbReference>
<comment type="subcellular location">
    <subcellularLocation>
        <location evidence="12">Cytoplasm</location>
    </subcellularLocation>
</comment>
<accession>A0A344UHX4</accession>
<evidence type="ECO:0000256" key="11">
    <source>
        <dbReference type="ARBA" id="ARBA00031800"/>
    </source>
</evidence>
<dbReference type="KEGG" id="chrb:DK843_11535"/>
<dbReference type="Pfam" id="PF01134">
    <property type="entry name" value="GIDA"/>
    <property type="match status" value="1"/>
</dbReference>
<sequence length="632" mass="69438">MIYPTSFDVIVVGGGHAGTEAALAAARMGCATLLLTHNIETLGQMSCNPSIGGIGKGHLVKEVDALGGAMALATDIGGIQFRTLNASKGPAVRATRAQADRILYKAAIREMLENQPNLTLFQQPVDDLLIEGDRVAGAITAIGITFRAKTVVLTAGTFLSGKIHVGMENYTGGRAGDQAASTLGERLRELSLPVGRLKTGTPPRIDGRSVDFSVMEEQPGDTPEPVFSYRGKREMHPKQLPCWITHTNERTHDIIRSGFDRSPMFTGVIEGVGPRYCPSIEDKINRFADKDSHQVFLEPEGLTTHEFYPNGISTSLPFDIQLAAVRSIRGMENAHILRPGYAIEYDYFDPRGLKASLETKAIQGLFFAGQINGTTGYEEAAAQGLLAGLNAGLFAREQDAWCPRRDEAYLGVLVDDLITKGVSEPYRMFTSRAEFRLQLREDNADLRLTEMGRKLGVVGDEQWDAFCRKRDAVEAEKARLQATWLHPSKLQDPDALARVLGKPIEREYTLIDLLKRPNVAYRELMTVPEAAAGAPELADEVAEQVEIQVKYQGYINRQNEELARRDNLEDIRLPGDIDYSLVKGLSKEVQQKLNQQRPETLGQASRIQGITPAAVALLMVHLKRGFTDAKTA</sequence>
<evidence type="ECO:0000256" key="12">
    <source>
        <dbReference type="HAMAP-Rule" id="MF_00129"/>
    </source>
</evidence>
<keyword evidence="8 12" id="KW-0274">FAD</keyword>
<dbReference type="InterPro" id="IPR047001">
    <property type="entry name" value="MnmG_C_subdom"/>
</dbReference>
<dbReference type="PROSITE" id="PS01280">
    <property type="entry name" value="GIDA_1"/>
    <property type="match status" value="1"/>
</dbReference>